<proteinExistence type="inferred from homology"/>
<dbReference type="AlphaFoldDB" id="T5AKG3"/>
<evidence type="ECO:0000256" key="1">
    <source>
        <dbReference type="ARBA" id="ARBA00022669"/>
    </source>
</evidence>
<dbReference type="InterPro" id="IPR036779">
    <property type="entry name" value="LysM_dom_sf"/>
</dbReference>
<evidence type="ECO:0000256" key="4">
    <source>
        <dbReference type="SAM" id="MobiDB-lite"/>
    </source>
</evidence>
<dbReference type="Proteomes" id="UP000019374">
    <property type="component" value="Unassembled WGS sequence"/>
</dbReference>
<evidence type="ECO:0000256" key="3">
    <source>
        <dbReference type="ARBA" id="ARBA00044955"/>
    </source>
</evidence>
<dbReference type="eggNOG" id="KOG2806">
    <property type="taxonomic scope" value="Eukaryota"/>
</dbReference>
<evidence type="ECO:0000256" key="2">
    <source>
        <dbReference type="ARBA" id="ARBA00023026"/>
    </source>
</evidence>
<organism evidence="7 8">
    <name type="scientific">Ophiocordyceps sinensis (strain Co18 / CGMCC 3.14243)</name>
    <name type="common">Yarsagumba caterpillar fungus</name>
    <name type="synonym">Hirsutella sinensis</name>
    <dbReference type="NCBI Taxonomy" id="911162"/>
    <lineage>
        <taxon>Eukaryota</taxon>
        <taxon>Fungi</taxon>
        <taxon>Dikarya</taxon>
        <taxon>Ascomycota</taxon>
        <taxon>Pezizomycotina</taxon>
        <taxon>Sordariomycetes</taxon>
        <taxon>Hypocreomycetidae</taxon>
        <taxon>Hypocreales</taxon>
        <taxon>Ophiocordycipitaceae</taxon>
        <taxon>Ophiocordyceps</taxon>
    </lineage>
</organism>
<dbReference type="SUPFAM" id="SSF54106">
    <property type="entry name" value="LysM domain"/>
    <property type="match status" value="1"/>
</dbReference>
<comment type="similarity">
    <text evidence="3">Belongs to the secreted LysM effector family.</text>
</comment>
<feature type="signal peptide" evidence="5">
    <location>
        <begin position="1"/>
        <end position="22"/>
    </location>
</feature>
<gene>
    <name evidence="7" type="ORF">OCS_01215</name>
</gene>
<feature type="domain" description="LysM" evidence="6">
    <location>
        <begin position="122"/>
        <end position="168"/>
    </location>
</feature>
<sequence>MGFLCFTFFIVLGSLSSPWADADGVHARGITPKLPKADNVTPQCTWWYDYGVEGPYQDMLEDSDISLQQFQQWNGVSGEERIVGRAYCVEAPTDAKPATTPSKPVSSGPWPSRPGTIGTCDRHHLAIAGESCWSIAQKNGIDLNDFFTWNPIVGRDCSGLWAGYHFCIGVSGPSQFQVKALFHVDCTGQVLKEAGIGANGANSDGLCLDTDCKVGSLEVAAAGSCPSGQVQISYWENPGCSGKWYGYGYTSRGVCRRLWTDGWKFKAVHIRCAPPQDDCTSKNTCSYDAEPDHGVC</sequence>
<dbReference type="PANTHER" id="PTHR34997">
    <property type="entry name" value="AM15"/>
    <property type="match status" value="1"/>
</dbReference>
<dbReference type="CDD" id="cd00118">
    <property type="entry name" value="LysM"/>
    <property type="match status" value="1"/>
</dbReference>
<dbReference type="Gene3D" id="3.10.350.10">
    <property type="entry name" value="LysM domain"/>
    <property type="match status" value="1"/>
</dbReference>
<dbReference type="HOGENOM" id="CLU_010591_0_0_1"/>
<evidence type="ECO:0000313" key="8">
    <source>
        <dbReference type="Proteomes" id="UP000019374"/>
    </source>
</evidence>
<dbReference type="EMBL" id="KE652241">
    <property type="protein sequence ID" value="EQL03084.1"/>
    <property type="molecule type" value="Genomic_DNA"/>
</dbReference>
<keyword evidence="1" id="KW-0147">Chitin-binding</keyword>
<dbReference type="Pfam" id="PF01476">
    <property type="entry name" value="LysM"/>
    <property type="match status" value="1"/>
</dbReference>
<keyword evidence="2" id="KW-0843">Virulence</keyword>
<keyword evidence="5" id="KW-0732">Signal</keyword>
<evidence type="ECO:0000256" key="5">
    <source>
        <dbReference type="SAM" id="SignalP"/>
    </source>
</evidence>
<feature type="region of interest" description="Disordered" evidence="4">
    <location>
        <begin position="94"/>
        <end position="113"/>
    </location>
</feature>
<dbReference type="PROSITE" id="PS51782">
    <property type="entry name" value="LYSM"/>
    <property type="match status" value="1"/>
</dbReference>
<name>T5AKG3_OPHSC</name>
<feature type="chain" id="PRO_5004605956" evidence="5">
    <location>
        <begin position="23"/>
        <end position="296"/>
    </location>
</feature>
<protein>
    <submittedName>
        <fullName evidence="7">LysM domain-containing protein</fullName>
    </submittedName>
</protein>
<dbReference type="InterPro" id="IPR018392">
    <property type="entry name" value="LysM"/>
</dbReference>
<evidence type="ECO:0000259" key="6">
    <source>
        <dbReference type="PROSITE" id="PS51782"/>
    </source>
</evidence>
<evidence type="ECO:0000313" key="7">
    <source>
        <dbReference type="EMBL" id="EQL03084.1"/>
    </source>
</evidence>
<dbReference type="InterPro" id="IPR052210">
    <property type="entry name" value="LysM1-like"/>
</dbReference>
<dbReference type="SMART" id="SM00257">
    <property type="entry name" value="LysM"/>
    <property type="match status" value="1"/>
</dbReference>
<dbReference type="PANTHER" id="PTHR34997:SF1">
    <property type="entry name" value="PEPTIDOGLYCAN-BINDING LYSIN DOMAIN"/>
    <property type="match status" value="1"/>
</dbReference>
<reference evidence="7 8" key="1">
    <citation type="journal article" date="2013" name="Chin. Sci. Bull.">
        <title>Genome survey uncovers the secrets of sex and lifestyle in caterpillar fungus.</title>
        <authorList>
            <person name="Hu X."/>
            <person name="Zhang Y."/>
            <person name="Xiao G."/>
            <person name="Zheng P."/>
            <person name="Xia Y."/>
            <person name="Zhang X."/>
            <person name="St Leger R.J."/>
            <person name="Liu X."/>
            <person name="Wang C."/>
        </authorList>
    </citation>
    <scope>NUCLEOTIDE SEQUENCE [LARGE SCALE GENOMIC DNA]</scope>
    <source>
        <strain evidence="8">Co18 / CGMCC 3.14243</strain>
        <tissue evidence="7">Fruit-body</tissue>
    </source>
</reference>
<accession>T5AKG3</accession>
<dbReference type="GO" id="GO:0008061">
    <property type="term" value="F:chitin binding"/>
    <property type="evidence" value="ECO:0007669"/>
    <property type="project" value="UniProtKB-KW"/>
</dbReference>